<comment type="similarity">
    <text evidence="1 5 6">Belongs to the bacterial ribosomal protein bL35 family.</text>
</comment>
<dbReference type="AlphaFoldDB" id="A0A846XJS1"/>
<dbReference type="PANTHER" id="PTHR33343:SF1">
    <property type="entry name" value="LARGE RIBOSOMAL SUBUNIT PROTEIN BL35M"/>
    <property type="match status" value="1"/>
</dbReference>
<keyword evidence="2 5" id="KW-0689">Ribosomal protein</keyword>
<dbReference type="Gene3D" id="4.10.410.60">
    <property type="match status" value="1"/>
</dbReference>
<dbReference type="PROSITE" id="PS00936">
    <property type="entry name" value="RIBOSOMAL_L35"/>
    <property type="match status" value="1"/>
</dbReference>
<dbReference type="HAMAP" id="MF_00514">
    <property type="entry name" value="Ribosomal_bL35"/>
    <property type="match status" value="1"/>
</dbReference>
<evidence type="ECO:0000313" key="9">
    <source>
        <dbReference type="Proteomes" id="UP000565715"/>
    </source>
</evidence>
<feature type="region of interest" description="Disordered" evidence="7">
    <location>
        <begin position="1"/>
        <end position="25"/>
    </location>
</feature>
<dbReference type="Pfam" id="PF01632">
    <property type="entry name" value="Ribosomal_L35p"/>
    <property type="match status" value="1"/>
</dbReference>
<accession>A0A846XJS1</accession>
<dbReference type="GO" id="GO:0022625">
    <property type="term" value="C:cytosolic large ribosomal subunit"/>
    <property type="evidence" value="ECO:0007669"/>
    <property type="project" value="TreeGrafter"/>
</dbReference>
<evidence type="ECO:0000256" key="3">
    <source>
        <dbReference type="ARBA" id="ARBA00023274"/>
    </source>
</evidence>
<dbReference type="RefSeq" id="WP_033245213.1">
    <property type="nucleotide sequence ID" value="NZ_JAAXOO010000007.1"/>
</dbReference>
<evidence type="ECO:0000256" key="7">
    <source>
        <dbReference type="SAM" id="MobiDB-lite"/>
    </source>
</evidence>
<sequence length="64" mass="7406">MPKMKSHSGASKRFKVTGKGKLRRQQANRRHLFEYKSSRRTRRLEGTEAVAPADVRRVKKLLGI</sequence>
<keyword evidence="9" id="KW-1185">Reference proteome</keyword>
<dbReference type="InterPro" id="IPR001706">
    <property type="entry name" value="Ribosomal_bL35"/>
</dbReference>
<protein>
    <recommendedName>
        <fullName evidence="4 5">Large ribosomal subunit protein bL35</fullName>
    </recommendedName>
</protein>
<evidence type="ECO:0000313" key="8">
    <source>
        <dbReference type="EMBL" id="NKY36478.1"/>
    </source>
</evidence>
<dbReference type="NCBIfam" id="TIGR00001">
    <property type="entry name" value="rpmI_bact"/>
    <property type="match status" value="1"/>
</dbReference>
<dbReference type="EMBL" id="JAAXOO010000007">
    <property type="protein sequence ID" value="NKY36478.1"/>
    <property type="molecule type" value="Genomic_DNA"/>
</dbReference>
<keyword evidence="3 5" id="KW-0687">Ribonucleoprotein</keyword>
<reference evidence="8 9" key="1">
    <citation type="submission" date="2020-04" db="EMBL/GenBank/DDBJ databases">
        <title>MicrobeNet Type strains.</title>
        <authorList>
            <person name="Nicholson A.C."/>
        </authorList>
    </citation>
    <scope>NUCLEOTIDE SEQUENCE [LARGE SCALE GENOMIC DNA]</scope>
    <source>
        <strain evidence="8 9">DSM 45078</strain>
    </source>
</reference>
<dbReference type="GeneID" id="93504803"/>
<proteinExistence type="inferred from homology"/>
<dbReference type="PRINTS" id="PR00064">
    <property type="entry name" value="RIBOSOMALL35"/>
</dbReference>
<dbReference type="InterPro" id="IPR037229">
    <property type="entry name" value="Ribosomal_bL35_sf"/>
</dbReference>
<evidence type="ECO:0000256" key="4">
    <source>
        <dbReference type="ARBA" id="ARBA00071664"/>
    </source>
</evidence>
<dbReference type="SUPFAM" id="SSF143034">
    <property type="entry name" value="L35p-like"/>
    <property type="match status" value="1"/>
</dbReference>
<dbReference type="InterPro" id="IPR018265">
    <property type="entry name" value="Ribosomal_bL35_CS"/>
</dbReference>
<evidence type="ECO:0000256" key="5">
    <source>
        <dbReference type="HAMAP-Rule" id="MF_00514"/>
    </source>
</evidence>
<evidence type="ECO:0000256" key="1">
    <source>
        <dbReference type="ARBA" id="ARBA00006598"/>
    </source>
</evidence>
<dbReference type="GO" id="GO:0003735">
    <property type="term" value="F:structural constituent of ribosome"/>
    <property type="evidence" value="ECO:0007669"/>
    <property type="project" value="InterPro"/>
</dbReference>
<dbReference type="GO" id="GO:0006412">
    <property type="term" value="P:translation"/>
    <property type="evidence" value="ECO:0007669"/>
    <property type="project" value="UniProtKB-UniRule"/>
</dbReference>
<organism evidence="8 9">
    <name type="scientific">Nocardia speluncae</name>
    <dbReference type="NCBI Taxonomy" id="419477"/>
    <lineage>
        <taxon>Bacteria</taxon>
        <taxon>Bacillati</taxon>
        <taxon>Actinomycetota</taxon>
        <taxon>Actinomycetes</taxon>
        <taxon>Mycobacteriales</taxon>
        <taxon>Nocardiaceae</taxon>
        <taxon>Nocardia</taxon>
    </lineage>
</organism>
<name>A0A846XJS1_9NOCA</name>
<gene>
    <name evidence="5 8" type="primary">rpmI</name>
    <name evidence="8" type="ORF">HGA13_25910</name>
</gene>
<comment type="caution">
    <text evidence="8">The sequence shown here is derived from an EMBL/GenBank/DDBJ whole genome shotgun (WGS) entry which is preliminary data.</text>
</comment>
<evidence type="ECO:0000256" key="6">
    <source>
        <dbReference type="RuleBase" id="RU000568"/>
    </source>
</evidence>
<dbReference type="PANTHER" id="PTHR33343">
    <property type="entry name" value="54S RIBOSOMAL PROTEIN BL35M"/>
    <property type="match status" value="1"/>
</dbReference>
<dbReference type="Proteomes" id="UP000565715">
    <property type="component" value="Unassembled WGS sequence"/>
</dbReference>
<dbReference type="FunFam" id="4.10.410.60:FF:000001">
    <property type="entry name" value="50S ribosomal protein L35"/>
    <property type="match status" value="1"/>
</dbReference>
<evidence type="ECO:0000256" key="2">
    <source>
        <dbReference type="ARBA" id="ARBA00022980"/>
    </source>
</evidence>
<dbReference type="InterPro" id="IPR021137">
    <property type="entry name" value="Ribosomal_bL35-like"/>
</dbReference>